<evidence type="ECO:0000256" key="1">
    <source>
        <dbReference type="SAM" id="Phobius"/>
    </source>
</evidence>
<accession>A0A6S7BJW9</accession>
<dbReference type="EMBL" id="CADIKM010000013">
    <property type="protein sequence ID" value="CAB3791031.1"/>
    <property type="molecule type" value="Genomic_DNA"/>
</dbReference>
<feature type="transmembrane region" description="Helical" evidence="1">
    <location>
        <begin position="53"/>
        <end position="75"/>
    </location>
</feature>
<dbReference type="RefSeq" id="WP_175105627.1">
    <property type="nucleotide sequence ID" value="NZ_CADIKM010000013.1"/>
</dbReference>
<keyword evidence="1" id="KW-1133">Transmembrane helix</keyword>
<dbReference type="AlphaFoldDB" id="A0A6S7BJW9"/>
<feature type="transmembrane region" description="Helical" evidence="1">
    <location>
        <begin position="87"/>
        <end position="114"/>
    </location>
</feature>
<proteinExistence type="predicted"/>
<sequence length="352" mass="38632">MNATIKPVTAVGTSILLVLLIVVATLLGIAFQMLAVEEILRPDLHALGGIDPLLPVIAMQLIAAVLIATAVRFVLPHRYRQPAFATWLLLFAFCLFVPVIGCLVCASGIIWGIFWPRDADVNSVGEVSLPRFAVYLVSRIAHGSGARLQAKLVNPAIAVDDRVTALVAIQSMPTRTTGTVLRDLLGDPIEDVRLLAYGMLDSAEKKITQRIYELLSKLDGNTAPHEVEETSRLLAELYWELIYQNLVQGEMQRFAAQQVEKYAHRALAIDDSNAALWVTRGRLALLENDVARADAFFENALSRGFPGDRLQPWIAESAYLRGDYRAVAQALSSLGEGASLPTLRSIVQYWST</sequence>
<evidence type="ECO:0000313" key="2">
    <source>
        <dbReference type="EMBL" id="CAB3791031.1"/>
    </source>
</evidence>
<name>A0A6S7BJW9_9BURK</name>
<gene>
    <name evidence="2" type="ORF">LMG28138_03095</name>
</gene>
<evidence type="ECO:0000313" key="3">
    <source>
        <dbReference type="Proteomes" id="UP000494115"/>
    </source>
</evidence>
<keyword evidence="1" id="KW-0472">Membrane</keyword>
<keyword evidence="1" id="KW-0812">Transmembrane</keyword>
<keyword evidence="3" id="KW-1185">Reference proteome</keyword>
<reference evidence="2 3" key="1">
    <citation type="submission" date="2020-04" db="EMBL/GenBank/DDBJ databases">
        <authorList>
            <person name="De Canck E."/>
        </authorList>
    </citation>
    <scope>NUCLEOTIDE SEQUENCE [LARGE SCALE GENOMIC DNA]</scope>
    <source>
        <strain evidence="2 3">LMG 28138</strain>
    </source>
</reference>
<dbReference type="Proteomes" id="UP000494115">
    <property type="component" value="Unassembled WGS sequence"/>
</dbReference>
<organism evidence="2 3">
    <name type="scientific">Pararobbsia alpina</name>
    <dbReference type="NCBI Taxonomy" id="621374"/>
    <lineage>
        <taxon>Bacteria</taxon>
        <taxon>Pseudomonadati</taxon>
        <taxon>Pseudomonadota</taxon>
        <taxon>Betaproteobacteria</taxon>
        <taxon>Burkholderiales</taxon>
        <taxon>Burkholderiaceae</taxon>
        <taxon>Pararobbsia</taxon>
    </lineage>
</organism>
<feature type="transmembrane region" description="Helical" evidence="1">
    <location>
        <begin position="12"/>
        <end position="33"/>
    </location>
</feature>
<protein>
    <submittedName>
        <fullName evidence="2">Uncharacterized protein</fullName>
    </submittedName>
</protein>